<evidence type="ECO:0000259" key="2">
    <source>
        <dbReference type="Pfam" id="PF24320"/>
    </source>
</evidence>
<gene>
    <name evidence="3" type="ORF">PMIN01_13353</name>
</gene>
<evidence type="ECO:0000313" key="4">
    <source>
        <dbReference type="Proteomes" id="UP000756921"/>
    </source>
</evidence>
<feature type="domain" description="DUF7492" evidence="2">
    <location>
        <begin position="19"/>
        <end position="270"/>
    </location>
</feature>
<evidence type="ECO:0000256" key="1">
    <source>
        <dbReference type="SAM" id="SignalP"/>
    </source>
</evidence>
<dbReference type="OrthoDB" id="64281at2759"/>
<dbReference type="AlphaFoldDB" id="A0A9P6G623"/>
<dbReference type="InterPro" id="IPR055915">
    <property type="entry name" value="DUF7492"/>
</dbReference>
<sequence length="355" mass="38600">MHSFQAAVSLVLVYFELAAAHSWLEQLSNIASNGSFVAGYGYPRGFVDKGAPNFDQNANVWLVPPLEQQPPFVSHANLLCHPSQRIANQTASYPRLQTVPGGMVAMRYAENGHATIPDGGRNLMGKPEKGGTVFVFGTQQPRQDEVLLDVLQWTRDGLGGDRRGFLLASQNFDDGRCYQLGNGAALANSRKEQTPNALPGQPGSEHELLCETDVRVPGNVQVGKPYTMYWVWQWPNTPRKDPNYPSGRDEYYTSCVDVDIDSALSLQPQQLAHPIIQQDPMPTAVSDFQSRSALTTDPLVLYSASAFGGLDEPLRLASHMDCTSVGVQAIKATEVAATPTASLTRVAILTSAVRS</sequence>
<dbReference type="Pfam" id="PF24320">
    <property type="entry name" value="DUF7492"/>
    <property type="match status" value="1"/>
</dbReference>
<accession>A0A9P6G623</accession>
<protein>
    <recommendedName>
        <fullName evidence="2">DUF7492 domain-containing protein</fullName>
    </recommendedName>
</protein>
<keyword evidence="1" id="KW-0732">Signal</keyword>
<comment type="caution">
    <text evidence="3">The sequence shown here is derived from an EMBL/GenBank/DDBJ whole genome shotgun (WGS) entry which is preliminary data.</text>
</comment>
<reference evidence="3" key="1">
    <citation type="journal article" date="2020" name="Mol. Plant Microbe Interact.">
        <title>Genome Sequence of the Biocontrol Agent Coniothyrium minitans strain Conio (IMI 134523).</title>
        <authorList>
            <person name="Patel D."/>
            <person name="Shittu T.A."/>
            <person name="Baroncelli R."/>
            <person name="Muthumeenakshi S."/>
            <person name="Osborne T.H."/>
            <person name="Janganan T.K."/>
            <person name="Sreenivasaprasad S."/>
        </authorList>
    </citation>
    <scope>NUCLEOTIDE SEQUENCE</scope>
    <source>
        <strain evidence="3">Conio</strain>
    </source>
</reference>
<feature type="chain" id="PRO_5040364124" description="DUF7492 domain-containing protein" evidence="1">
    <location>
        <begin position="21"/>
        <end position="355"/>
    </location>
</feature>
<proteinExistence type="predicted"/>
<name>A0A9P6G623_9PLEO</name>
<keyword evidence="4" id="KW-1185">Reference proteome</keyword>
<dbReference type="EMBL" id="WJXW01000019">
    <property type="protein sequence ID" value="KAF9728525.1"/>
    <property type="molecule type" value="Genomic_DNA"/>
</dbReference>
<evidence type="ECO:0000313" key="3">
    <source>
        <dbReference type="EMBL" id="KAF9728525.1"/>
    </source>
</evidence>
<feature type="signal peptide" evidence="1">
    <location>
        <begin position="1"/>
        <end position="20"/>
    </location>
</feature>
<organism evidence="3 4">
    <name type="scientific">Paraphaeosphaeria minitans</name>
    <dbReference type="NCBI Taxonomy" id="565426"/>
    <lineage>
        <taxon>Eukaryota</taxon>
        <taxon>Fungi</taxon>
        <taxon>Dikarya</taxon>
        <taxon>Ascomycota</taxon>
        <taxon>Pezizomycotina</taxon>
        <taxon>Dothideomycetes</taxon>
        <taxon>Pleosporomycetidae</taxon>
        <taxon>Pleosporales</taxon>
        <taxon>Massarineae</taxon>
        <taxon>Didymosphaeriaceae</taxon>
        <taxon>Paraphaeosphaeria</taxon>
    </lineage>
</organism>
<dbReference type="Proteomes" id="UP000756921">
    <property type="component" value="Unassembled WGS sequence"/>
</dbReference>